<dbReference type="STRING" id="523849.OCC_01264"/>
<keyword evidence="2" id="KW-0812">Transmembrane</keyword>
<keyword evidence="4" id="KW-1185">Reference proteome</keyword>
<evidence type="ECO:0000256" key="2">
    <source>
        <dbReference type="SAM" id="Phobius"/>
    </source>
</evidence>
<evidence type="ECO:0000313" key="4">
    <source>
        <dbReference type="Proteomes" id="UP000015502"/>
    </source>
</evidence>
<keyword evidence="1" id="KW-0175">Coiled coil</keyword>
<gene>
    <name evidence="3" type="ORF">OCC_01264</name>
</gene>
<keyword evidence="2" id="KW-1133">Transmembrane helix</keyword>
<evidence type="ECO:0000256" key="1">
    <source>
        <dbReference type="SAM" id="Coils"/>
    </source>
</evidence>
<protein>
    <submittedName>
        <fullName evidence="3">Uncharacterized protein</fullName>
    </submittedName>
</protein>
<dbReference type="HOGENOM" id="CLU_028321_0_0_2"/>
<proteinExistence type="predicted"/>
<accession>H3ZLQ4</accession>
<dbReference type="Proteomes" id="UP000015502">
    <property type="component" value="Chromosome"/>
</dbReference>
<dbReference type="OrthoDB" id="101276at2157"/>
<dbReference type="AlphaFoldDB" id="H3ZLQ4"/>
<organism evidence="3 4">
    <name type="scientific">Thermococcus litoralis (strain ATCC 51850 / DSM 5473 / JCM 8560 / NS-C)</name>
    <dbReference type="NCBI Taxonomy" id="523849"/>
    <lineage>
        <taxon>Archaea</taxon>
        <taxon>Methanobacteriati</taxon>
        <taxon>Methanobacteriota</taxon>
        <taxon>Thermococci</taxon>
        <taxon>Thermococcales</taxon>
        <taxon>Thermococcaceae</taxon>
        <taxon>Thermococcus</taxon>
    </lineage>
</organism>
<dbReference type="RefSeq" id="WP_004067369.1">
    <property type="nucleotide sequence ID" value="NC_022084.1"/>
</dbReference>
<feature type="coiled-coil region" evidence="1">
    <location>
        <begin position="528"/>
        <end position="563"/>
    </location>
</feature>
<dbReference type="PaxDb" id="523849-OCC_01264"/>
<keyword evidence="2" id="KW-0472">Membrane</keyword>
<name>H3ZLQ4_THELN</name>
<reference evidence="3 4" key="1">
    <citation type="journal article" date="2012" name="J. Bacteriol.">
        <title>Genome sequence of the model hyperthermophilic archaeon Thermococcus litoralis NS-C.</title>
        <authorList>
            <person name="Gardner A.F."/>
            <person name="Kumar S."/>
            <person name="Perler F.B."/>
        </authorList>
    </citation>
    <scope>NUCLEOTIDE SEQUENCE [LARGE SCALE GENOMIC DNA]</scope>
    <source>
        <strain evidence="4">ATCC 51850 / DSM 5473 / JCM 8560 / NS-C</strain>
    </source>
</reference>
<dbReference type="KEGG" id="tlt:OCC_01264"/>
<feature type="transmembrane region" description="Helical" evidence="2">
    <location>
        <begin position="492"/>
        <end position="511"/>
    </location>
</feature>
<dbReference type="GeneID" id="16549386"/>
<dbReference type="EMBL" id="CP006670">
    <property type="protein sequence ID" value="EHR79116.1"/>
    <property type="molecule type" value="Genomic_DNA"/>
</dbReference>
<evidence type="ECO:0000313" key="3">
    <source>
        <dbReference type="EMBL" id="EHR79116.1"/>
    </source>
</evidence>
<sequence>MKRTLALITLALLTFSTFGLASERHFEYDTAYENDKGIYIYFRVLLLYSEMTLDKVIDEDNESTYYAESVATKLKVTQEEIEFYKSFGIKAKVDDYLPPFLEFGEGLEDIVEGQRLFLDNIEIVKELGDYYAYLNATQGLEMMGEGISKAENALDVIDTFEFRDEDGNILTLDTSSIRSKLEKIKRMYLGYERGLNTYKVLSPEEAKNVAITNETVIIIPTSLVLYASNLNPFVYENVTFYGYASDFENVNIHVENKTIVLGVKNNRFSYVYSFERPGTYEVFATGVKNGSAEISNVITINVLKIPTRIVLSSEGSAYINESLRVNGFLLDYYGNALNGEKVFGEFNGEEFTLLTSGNGSFSFNVTSGESGRKLVNVTYLGNEIYAGSWASLSVVFLKYPVRISIKADKGEVKEGEEVKIIGEIEGVEREIPIAVYVDDKPYKSLYAAKNFEITLSFNETGKHEIYAYFPGDEYYDEAKSNVVSISVVSFSLIEYIIFALVLALLGGIAYLSRKLYLRSRKGMSDEEFVALIKALRELEKEEEEEMERKFKSLREMYREIYQRLIKQYGLKPSTTPRELARKLRKESFAPYLEKLTSLYEKHFYGKKPLGRRGVLEYLKSVAGFIVSFIVREEL</sequence>